<keyword evidence="3" id="KW-0547">Nucleotide-binding</keyword>
<dbReference type="Pfam" id="PF03796">
    <property type="entry name" value="DnaB_C"/>
    <property type="match status" value="1"/>
</dbReference>
<keyword evidence="3" id="KW-0378">Hydrolase</keyword>
<dbReference type="GO" id="GO:0005524">
    <property type="term" value="F:ATP binding"/>
    <property type="evidence" value="ECO:0007669"/>
    <property type="project" value="InterPro"/>
</dbReference>
<dbReference type="GO" id="GO:0003678">
    <property type="term" value="F:DNA helicase activity"/>
    <property type="evidence" value="ECO:0007669"/>
    <property type="project" value="InterPro"/>
</dbReference>
<dbReference type="InterPro" id="IPR016136">
    <property type="entry name" value="DNA_helicase_N/primase_C"/>
</dbReference>
<organism evidence="3 4">
    <name type="scientific">Streptomyces viridosporus (strain ATCC 14672 / DSM 40746 / JCM 4963 / KCTC 9882 / NRRL B-12104 / FH 1290)</name>
    <name type="common">Streptomyces ghanaensis</name>
    <dbReference type="NCBI Taxonomy" id="566461"/>
    <lineage>
        <taxon>Bacteria</taxon>
        <taxon>Bacillati</taxon>
        <taxon>Actinomycetota</taxon>
        <taxon>Actinomycetes</taxon>
        <taxon>Kitasatosporales</taxon>
        <taxon>Streptomycetaceae</taxon>
        <taxon>Streptomyces</taxon>
    </lineage>
</organism>
<keyword evidence="3" id="KW-0347">Helicase</keyword>
<dbReference type="Proteomes" id="UP000003824">
    <property type="component" value="Unassembled WGS sequence"/>
</dbReference>
<dbReference type="GO" id="GO:0006260">
    <property type="term" value="P:DNA replication"/>
    <property type="evidence" value="ECO:0007669"/>
    <property type="project" value="InterPro"/>
</dbReference>
<reference evidence="4" key="1">
    <citation type="submission" date="2008-12" db="EMBL/GenBank/DDBJ databases">
        <title>Annotation of Streptomyces ghanaensis ATCC 14672.</title>
        <authorList>
            <consortium name="The Broad Institute Genome Sequencing Platform"/>
            <consortium name="Broad Institute Microbial Sequencing Center"/>
            <person name="Fischbach M."/>
            <person name="Ward D."/>
            <person name="Young S."/>
            <person name="Kodira C.D."/>
            <person name="Zeng Q."/>
            <person name="Koehrsen M."/>
            <person name="Godfrey P."/>
            <person name="Alvarado L."/>
            <person name="Berlin A.M."/>
            <person name="Borenstein D."/>
            <person name="Chen Z."/>
            <person name="Engels R."/>
            <person name="Freedman E."/>
            <person name="Gellesch M."/>
            <person name="Goldberg J."/>
            <person name="Griggs A."/>
            <person name="Gujja S."/>
            <person name="Heiman D.I."/>
            <person name="Hepburn T.A."/>
            <person name="Howarth C."/>
            <person name="Jen D."/>
            <person name="Larson L."/>
            <person name="Lewis B."/>
            <person name="Mehta T."/>
            <person name="Park D."/>
            <person name="Pearson M."/>
            <person name="Roberts A."/>
            <person name="Saif S."/>
            <person name="Shea T.D."/>
            <person name="Shenoy N."/>
            <person name="Sisk P."/>
            <person name="Stolte C."/>
            <person name="Sykes S.N."/>
            <person name="Walk T."/>
            <person name="White J."/>
            <person name="Yandava C."/>
            <person name="Straight P."/>
            <person name="Clardy J."/>
            <person name="Hung D."/>
            <person name="Kolter R."/>
            <person name="Mekalanos J."/>
            <person name="Walker S."/>
            <person name="Walsh C.T."/>
            <person name="Wieland B.L.C."/>
            <person name="Ilzarbe M."/>
            <person name="Galagan J."/>
            <person name="Nusbaum C."/>
            <person name="Birren B."/>
        </authorList>
    </citation>
    <scope>NUCLEOTIDE SEQUENCE [LARGE SCALE GENOMIC DNA]</scope>
    <source>
        <strain evidence="4">ATCC 14672 / DSM 40746 / JCM 4963 / KCTC 9882 / NRRL B-12104 / FH 1290</strain>
    </source>
</reference>
<dbReference type="InterPro" id="IPR027417">
    <property type="entry name" value="P-loop_NTPase"/>
</dbReference>
<evidence type="ECO:0000313" key="3">
    <source>
        <dbReference type="EMBL" id="EFE65833.2"/>
    </source>
</evidence>
<proteinExistence type="predicted"/>
<dbReference type="PROSITE" id="PS51199">
    <property type="entry name" value="SF4_HELICASE"/>
    <property type="match status" value="1"/>
</dbReference>
<name>D6A4J3_STRV1</name>
<feature type="compositionally biased region" description="Basic residues" evidence="1">
    <location>
        <begin position="1"/>
        <end position="25"/>
    </location>
</feature>
<feature type="region of interest" description="Disordered" evidence="1">
    <location>
        <begin position="1"/>
        <end position="37"/>
    </location>
</feature>
<dbReference type="PANTHER" id="PTHR30153:SF2">
    <property type="entry name" value="REPLICATIVE DNA HELICASE"/>
    <property type="match status" value="1"/>
</dbReference>
<gene>
    <name evidence="3" type="ORF">SSFG_01087</name>
</gene>
<dbReference type="SUPFAM" id="SSF52540">
    <property type="entry name" value="P-loop containing nucleoside triphosphate hydrolases"/>
    <property type="match status" value="1"/>
</dbReference>
<evidence type="ECO:0000313" key="4">
    <source>
        <dbReference type="Proteomes" id="UP000003824"/>
    </source>
</evidence>
<dbReference type="InterPro" id="IPR007694">
    <property type="entry name" value="DNA_helicase_DnaB-like_C"/>
</dbReference>
<dbReference type="GO" id="GO:0005829">
    <property type="term" value="C:cytosol"/>
    <property type="evidence" value="ECO:0007669"/>
    <property type="project" value="TreeGrafter"/>
</dbReference>
<dbReference type="CDD" id="cd00984">
    <property type="entry name" value="DnaB_C"/>
    <property type="match status" value="1"/>
</dbReference>
<evidence type="ECO:0000256" key="1">
    <source>
        <dbReference type="SAM" id="MobiDB-lite"/>
    </source>
</evidence>
<dbReference type="Gene3D" id="1.10.860.10">
    <property type="entry name" value="DNAb Helicase, Chain A"/>
    <property type="match status" value="1"/>
</dbReference>
<keyword evidence="3" id="KW-0067">ATP-binding</keyword>
<accession>D6A4J3</accession>
<feature type="domain" description="SF4 helicase" evidence="2">
    <location>
        <begin position="226"/>
        <end position="490"/>
    </location>
</feature>
<dbReference type="EMBL" id="DS999641">
    <property type="protein sequence ID" value="EFE65833.2"/>
    <property type="molecule type" value="Genomic_DNA"/>
</dbReference>
<protein>
    <submittedName>
        <fullName evidence="3">Replicative DNA helicase</fullName>
    </submittedName>
</protein>
<dbReference type="eggNOG" id="COG0305">
    <property type="taxonomic scope" value="Bacteria"/>
</dbReference>
<dbReference type="PANTHER" id="PTHR30153">
    <property type="entry name" value="REPLICATIVE DNA HELICASE DNAB"/>
    <property type="match status" value="1"/>
</dbReference>
<dbReference type="AlphaFoldDB" id="D6A4J3"/>
<evidence type="ECO:0000259" key="2">
    <source>
        <dbReference type="PROSITE" id="PS51199"/>
    </source>
</evidence>
<sequence length="490" mass="52831">MGHGLRPHPLRRAVPPLRRHQGRPHRPADRTSPGEPVTTDIDVWGPDEAAALNPAGNVEAERILAATAMADPACVDDMASKGFDPADIGDERYRMIWYAVEDLAATLSASAIRWQAVARRLQVWHAEGRMIARPFTENELGDLYMAANPGAAAYWANEVTRGAIAARGRALSANMHVRFSNPAFDPGTDLAAIQTEIDNLAKPAGQSQMVDLGDLLPDVIEQATTKPSIEDRVPTGFIDLDKTLSGGWAPGQLVVVAARPAMGKTTLAAGFARAAALKNGIPTAIWSLEMSNKELATTILCGEVKIALHHVKQGIVDDTAVARAAARLPEMAAAPLKIDDNAYLTLPSLRAAIRNLVRTIGLKVVIVDYLQLMQAPPAESRQVAVSMISRALKVMAKEFGITIIVLAQLNRGPEQRQDKVPMVSDLRESGAIEQDADIVILLHRPDVYERESPRAGEADVIVGKHRGGPMATITVAFQGHYARFVDMAES</sequence>
<dbReference type="Gene3D" id="3.40.50.300">
    <property type="entry name" value="P-loop containing nucleotide triphosphate hydrolases"/>
    <property type="match status" value="1"/>
</dbReference>